<dbReference type="InterPro" id="IPR004472">
    <property type="entry name" value="DTB_synth_BioD"/>
</dbReference>
<evidence type="ECO:0000313" key="4">
    <source>
        <dbReference type="Proteomes" id="UP001596472"/>
    </source>
</evidence>
<keyword evidence="2" id="KW-0460">Magnesium</keyword>
<name>A0ABW2LBV7_9BACT</name>
<keyword evidence="4" id="KW-1185">Reference proteome</keyword>
<keyword evidence="2" id="KW-0067">ATP-binding</keyword>
<comment type="subunit">
    <text evidence="2">Homodimer.</text>
</comment>
<feature type="binding site" evidence="2">
    <location>
        <begin position="105"/>
        <end position="108"/>
    </location>
    <ligand>
        <name>ATP</name>
        <dbReference type="ChEBI" id="CHEBI:30616"/>
    </ligand>
</feature>
<keyword evidence="2 3" id="KW-0436">Ligase</keyword>
<comment type="function">
    <text evidence="2">Catalyzes a mechanistically unusual reaction, the ATP-dependent insertion of CO2 between the N7 and N8 nitrogen atoms of 7,8-diaminopelargonic acid (DAPA, also called 7,8-diammoniononanoate) to form a ureido ring.</text>
</comment>
<dbReference type="SUPFAM" id="SSF52540">
    <property type="entry name" value="P-loop containing nucleoside triphosphate hydrolases"/>
    <property type="match status" value="1"/>
</dbReference>
<comment type="catalytic activity">
    <reaction evidence="2">
        <text>(7R,8S)-7,8-diammoniononanoate + CO2 + ATP = (4R,5S)-dethiobiotin + ADP + phosphate + 3 H(+)</text>
        <dbReference type="Rhea" id="RHEA:15805"/>
        <dbReference type="ChEBI" id="CHEBI:15378"/>
        <dbReference type="ChEBI" id="CHEBI:16526"/>
        <dbReference type="ChEBI" id="CHEBI:30616"/>
        <dbReference type="ChEBI" id="CHEBI:43474"/>
        <dbReference type="ChEBI" id="CHEBI:149469"/>
        <dbReference type="ChEBI" id="CHEBI:149473"/>
        <dbReference type="ChEBI" id="CHEBI:456216"/>
        <dbReference type="EC" id="6.3.3.3"/>
    </reaction>
</comment>
<comment type="caution">
    <text evidence="3">The sequence shown here is derived from an EMBL/GenBank/DDBJ whole genome shotgun (WGS) entry which is preliminary data.</text>
</comment>
<protein>
    <recommendedName>
        <fullName evidence="2">ATP-dependent dethiobiotin synthetase BioD</fullName>
        <ecNumber evidence="2">6.3.3.3</ecNumber>
    </recommendedName>
    <alternativeName>
        <fullName evidence="2">DTB synthetase</fullName>
        <shortName evidence="2">DTBS</shortName>
    </alternativeName>
    <alternativeName>
        <fullName evidence="2">Dethiobiotin synthase</fullName>
    </alternativeName>
</protein>
<dbReference type="PANTHER" id="PTHR43210">
    <property type="entry name" value="DETHIOBIOTIN SYNTHETASE"/>
    <property type="match status" value="1"/>
</dbReference>
<organism evidence="3 4">
    <name type="scientific">Haloferula chungangensis</name>
    <dbReference type="NCBI Taxonomy" id="1048331"/>
    <lineage>
        <taxon>Bacteria</taxon>
        <taxon>Pseudomonadati</taxon>
        <taxon>Verrucomicrobiota</taxon>
        <taxon>Verrucomicrobiia</taxon>
        <taxon>Verrucomicrobiales</taxon>
        <taxon>Verrucomicrobiaceae</taxon>
        <taxon>Haloferula</taxon>
    </lineage>
</organism>
<gene>
    <name evidence="2 3" type="primary">bioD</name>
    <name evidence="3" type="ORF">ACFQY0_17500</name>
</gene>
<dbReference type="Pfam" id="PF13500">
    <property type="entry name" value="AAA_26"/>
    <property type="match status" value="1"/>
</dbReference>
<evidence type="ECO:0000256" key="2">
    <source>
        <dbReference type="HAMAP-Rule" id="MF_00336"/>
    </source>
</evidence>
<comment type="pathway">
    <text evidence="2">Cofactor biosynthesis; biotin biosynthesis; biotin from 7,8-diaminononanoate: step 1/2.</text>
</comment>
<dbReference type="InterPro" id="IPR027417">
    <property type="entry name" value="P-loop_NTPase"/>
</dbReference>
<dbReference type="NCBIfam" id="TIGR00347">
    <property type="entry name" value="bioD"/>
    <property type="match status" value="1"/>
</dbReference>
<proteinExistence type="inferred from homology"/>
<dbReference type="PIRSF" id="PIRSF006755">
    <property type="entry name" value="DTB_synth"/>
    <property type="match status" value="1"/>
</dbReference>
<dbReference type="EMBL" id="JBHTBS010000011">
    <property type="protein sequence ID" value="MFC7338996.1"/>
    <property type="molecule type" value="Genomic_DNA"/>
</dbReference>
<comment type="cofactor">
    <cofactor evidence="2">
        <name>Mg(2+)</name>
        <dbReference type="ChEBI" id="CHEBI:18420"/>
    </cofactor>
</comment>
<feature type="binding site" evidence="2">
    <location>
        <position position="45"/>
    </location>
    <ligand>
        <name>ATP</name>
        <dbReference type="ChEBI" id="CHEBI:30616"/>
    </ligand>
</feature>
<keyword evidence="2" id="KW-0547">Nucleotide-binding</keyword>
<comment type="similarity">
    <text evidence="2">Belongs to the dethiobiotin synthetase family.</text>
</comment>
<dbReference type="HAMAP" id="MF_00336">
    <property type="entry name" value="BioD"/>
    <property type="match status" value="1"/>
</dbReference>
<comment type="subcellular location">
    <subcellularLocation>
        <location evidence="2">Cytoplasm</location>
    </subcellularLocation>
</comment>
<sequence>MSWFVTGTDTGVGKTWFSRLLVQSLRAEGHQAAGYKPVCCGDRDDAVALAEASGGLDLDEVNPLWLKAAVAPKIAAMLGNVDIDVGSMIVAARAFQKKHGTAVVEGAGGWRVPLAEGYDMADLARDLTLPVIVVVGNKLGALNHAILTVEDIRASDLEVAGLVLNNLQEEQDTAAITNKSVIEELTEAPILAEIIHGQDFLDVEPFLKLLQGP</sequence>
<dbReference type="PANTHER" id="PTHR43210:SF5">
    <property type="entry name" value="DETHIOBIOTIN SYNTHETASE"/>
    <property type="match status" value="1"/>
</dbReference>
<dbReference type="CDD" id="cd03109">
    <property type="entry name" value="DTBS"/>
    <property type="match status" value="1"/>
</dbReference>
<dbReference type="EC" id="6.3.3.3" evidence="2"/>
<feature type="binding site" evidence="2">
    <location>
        <begin position="165"/>
        <end position="166"/>
    </location>
    <ligand>
        <name>ATP</name>
        <dbReference type="ChEBI" id="CHEBI:30616"/>
    </ligand>
</feature>
<evidence type="ECO:0000256" key="1">
    <source>
        <dbReference type="ARBA" id="ARBA00022756"/>
    </source>
</evidence>
<feature type="binding site" evidence="2">
    <location>
        <position position="15"/>
    </location>
    <ligand>
        <name>Mg(2+)</name>
        <dbReference type="ChEBI" id="CHEBI:18420"/>
    </ligand>
</feature>
<feature type="active site" evidence="2">
    <location>
        <position position="36"/>
    </location>
</feature>
<keyword evidence="2" id="KW-0479">Metal-binding</keyword>
<dbReference type="GO" id="GO:0004141">
    <property type="term" value="F:dethiobiotin synthase activity"/>
    <property type="evidence" value="ECO:0007669"/>
    <property type="project" value="UniProtKB-EC"/>
</dbReference>
<accession>A0ABW2LBV7</accession>
<comment type="caution">
    <text evidence="2">Lacks conserved residue(s) required for the propagation of feature annotation.</text>
</comment>
<evidence type="ECO:0000313" key="3">
    <source>
        <dbReference type="EMBL" id="MFC7338996.1"/>
    </source>
</evidence>
<dbReference type="RefSeq" id="WP_379715041.1">
    <property type="nucleotide sequence ID" value="NZ_JBHTBS010000011.1"/>
</dbReference>
<feature type="binding site" evidence="2">
    <location>
        <position position="45"/>
    </location>
    <ligand>
        <name>Mg(2+)</name>
        <dbReference type="ChEBI" id="CHEBI:18420"/>
    </ligand>
</feature>
<dbReference type="Gene3D" id="3.40.50.300">
    <property type="entry name" value="P-loop containing nucleotide triphosphate hydrolases"/>
    <property type="match status" value="1"/>
</dbReference>
<reference evidence="4" key="1">
    <citation type="journal article" date="2019" name="Int. J. Syst. Evol. Microbiol.">
        <title>The Global Catalogue of Microorganisms (GCM) 10K type strain sequencing project: providing services to taxonomists for standard genome sequencing and annotation.</title>
        <authorList>
            <consortium name="The Broad Institute Genomics Platform"/>
            <consortium name="The Broad Institute Genome Sequencing Center for Infectious Disease"/>
            <person name="Wu L."/>
            <person name="Ma J."/>
        </authorList>
    </citation>
    <scope>NUCLEOTIDE SEQUENCE [LARGE SCALE GENOMIC DNA]</scope>
    <source>
        <strain evidence="4">CGMCC 4.1467</strain>
    </source>
</reference>
<feature type="binding site" evidence="2">
    <location>
        <position position="105"/>
    </location>
    <ligand>
        <name>Mg(2+)</name>
        <dbReference type="ChEBI" id="CHEBI:18420"/>
    </ligand>
</feature>
<keyword evidence="1 2" id="KW-0093">Biotin biosynthesis</keyword>
<keyword evidence="2" id="KW-0963">Cytoplasm</keyword>
<feature type="binding site" evidence="2">
    <location>
        <begin position="205"/>
        <end position="207"/>
    </location>
    <ligand>
        <name>ATP</name>
        <dbReference type="ChEBI" id="CHEBI:30616"/>
    </ligand>
</feature>
<dbReference type="Proteomes" id="UP001596472">
    <property type="component" value="Unassembled WGS sequence"/>
</dbReference>